<dbReference type="Gene3D" id="3.40.50.720">
    <property type="entry name" value="NAD(P)-binding Rossmann-like Domain"/>
    <property type="match status" value="1"/>
</dbReference>
<reference evidence="5 6" key="1">
    <citation type="submission" date="2012-12" db="EMBL/GenBank/DDBJ databases">
        <title>The Genome Sequence of Bacillus cereus VD133.</title>
        <authorList>
            <consortium name="The Broad Institute Genome Sequencing Platform"/>
            <consortium name="The Broad Institute Genome Sequencing Center for Infectious Disease"/>
            <person name="Feldgarden M."/>
            <person name="Van der Auwera G.A."/>
            <person name="Mahillon J."/>
            <person name="Duprez V."/>
            <person name="Timmery S."/>
            <person name="Mattelet C."/>
            <person name="Dierick K."/>
            <person name="Sun M."/>
            <person name="Yu Z."/>
            <person name="Zhu L."/>
            <person name="Hu X."/>
            <person name="Shank E.B."/>
            <person name="Swiecicka I."/>
            <person name="Hansen B.M."/>
            <person name="Andrup L."/>
            <person name="Walker B."/>
            <person name="Young S.K."/>
            <person name="Zeng Q."/>
            <person name="Gargeya S."/>
            <person name="Fitzgerald M."/>
            <person name="Haas B."/>
            <person name="Abouelleil A."/>
            <person name="Alvarado L."/>
            <person name="Arachchi H.M."/>
            <person name="Berlin A.M."/>
            <person name="Chapman S.B."/>
            <person name="Dewar J."/>
            <person name="Goldberg J."/>
            <person name="Griggs A."/>
            <person name="Gujja S."/>
            <person name="Hansen M."/>
            <person name="Howarth C."/>
            <person name="Imamovic A."/>
            <person name="Larimer J."/>
            <person name="McCowan C."/>
            <person name="Murphy C."/>
            <person name="Neiman D."/>
            <person name="Pearson M."/>
            <person name="Priest M."/>
            <person name="Roberts A."/>
            <person name="Saif S."/>
            <person name="Shea T."/>
            <person name="Sisk P."/>
            <person name="Sykes S."/>
            <person name="Wortman J."/>
            <person name="Nusbaum C."/>
            <person name="Birren B."/>
        </authorList>
    </citation>
    <scope>NUCLEOTIDE SEQUENCE [LARGE SCALE GENOMIC DNA]</scope>
    <source>
        <strain evidence="5 6">VD133</strain>
    </source>
</reference>
<dbReference type="NCBIfam" id="TIGR02817">
    <property type="entry name" value="adh_fam_1"/>
    <property type="match status" value="1"/>
</dbReference>
<sequence>MKAVGLYKYLPIHDSESLIDLEIEKPEPKGKDLLVKVRAVSVNSIDTKVRCSKEKTDSSPTILGWDVAGVVEAVGEECKLFKPGDEVYYAGSINRSGANCEFHLVDERLVGMKPSSIDFASAAALPLTVLTAWEALFERLEANEHPLGQKTILIIGAAGGVGSIATQLAKLAGLTVIGTASRPETIKWVKDNGADFVINHFADVAIQIKEIDYKSVDYILCLNDPVEYWDEMCELITPQGRICSIVDASERINLSLLKSKSVTFSWEFMFTRSMYETEDMIEQHNILNIVSELIDEQSLFTTVKEILTPINAQNLRLAHSKLESGRAIGKIVLKDF</sequence>
<dbReference type="SMART" id="SM00829">
    <property type="entry name" value="PKS_ER"/>
    <property type="match status" value="1"/>
</dbReference>
<evidence type="ECO:0000256" key="2">
    <source>
        <dbReference type="ARBA" id="ARBA00022857"/>
    </source>
</evidence>
<keyword evidence="3" id="KW-0479">Metal-binding</keyword>
<name>A0A9W5UZU0_BACCE</name>
<dbReference type="CDD" id="cd08252">
    <property type="entry name" value="AL_MDR"/>
    <property type="match status" value="1"/>
</dbReference>
<gene>
    <name evidence="5" type="ORF">IIU_05927</name>
</gene>
<evidence type="ECO:0000259" key="4">
    <source>
        <dbReference type="SMART" id="SM00829"/>
    </source>
</evidence>
<protein>
    <recommendedName>
        <fullName evidence="3">Zinc-type alcohol dehydrogenase-like protein</fullName>
    </recommendedName>
</protein>
<dbReference type="InterPro" id="IPR020843">
    <property type="entry name" value="ER"/>
</dbReference>
<dbReference type="PANTHER" id="PTHR44154:SF1">
    <property type="entry name" value="QUINONE OXIDOREDUCTASE"/>
    <property type="match status" value="1"/>
</dbReference>
<evidence type="ECO:0000313" key="5">
    <source>
        <dbReference type="EMBL" id="EOO27173.1"/>
    </source>
</evidence>
<dbReference type="GO" id="GO:0008270">
    <property type="term" value="F:zinc ion binding"/>
    <property type="evidence" value="ECO:0007669"/>
    <property type="project" value="InterPro"/>
</dbReference>
<keyword evidence="2" id="KW-0521">NADP</keyword>
<dbReference type="SUPFAM" id="SSF51735">
    <property type="entry name" value="NAD(P)-binding Rossmann-fold domains"/>
    <property type="match status" value="1"/>
</dbReference>
<comment type="caution">
    <text evidence="5">The sequence shown here is derived from an EMBL/GenBank/DDBJ whole genome shotgun (WGS) entry which is preliminary data.</text>
</comment>
<dbReference type="PANTHER" id="PTHR44154">
    <property type="entry name" value="QUINONE OXIDOREDUCTASE"/>
    <property type="match status" value="1"/>
</dbReference>
<proteinExistence type="inferred from homology"/>
<dbReference type="InterPro" id="IPR013154">
    <property type="entry name" value="ADH-like_N"/>
</dbReference>
<comment type="similarity">
    <text evidence="1 3">Belongs to the zinc-containing alcohol dehydrogenase family. Quinone oxidoreductase subfamily.</text>
</comment>
<evidence type="ECO:0000256" key="1">
    <source>
        <dbReference type="ARBA" id="ARBA00010371"/>
    </source>
</evidence>
<dbReference type="GO" id="GO:0016491">
    <property type="term" value="F:oxidoreductase activity"/>
    <property type="evidence" value="ECO:0007669"/>
    <property type="project" value="UniProtKB-KW"/>
</dbReference>
<evidence type="ECO:0000256" key="3">
    <source>
        <dbReference type="RuleBase" id="RU364000"/>
    </source>
</evidence>
<dbReference type="Pfam" id="PF00107">
    <property type="entry name" value="ADH_zinc_N"/>
    <property type="match status" value="1"/>
</dbReference>
<dbReference type="AlphaFoldDB" id="A0A9W5UZU0"/>
<dbReference type="InterPro" id="IPR036291">
    <property type="entry name" value="NAD(P)-bd_dom_sf"/>
</dbReference>
<dbReference type="InterPro" id="IPR051603">
    <property type="entry name" value="Zinc-ADH_QOR/CCCR"/>
</dbReference>
<organism evidence="5 6">
    <name type="scientific">Bacillus cereus VD133</name>
    <dbReference type="NCBI Taxonomy" id="1053233"/>
    <lineage>
        <taxon>Bacteria</taxon>
        <taxon>Bacillati</taxon>
        <taxon>Bacillota</taxon>
        <taxon>Bacilli</taxon>
        <taxon>Bacillales</taxon>
        <taxon>Bacillaceae</taxon>
        <taxon>Bacillus</taxon>
        <taxon>Bacillus cereus group</taxon>
    </lineage>
</organism>
<dbReference type="InterPro" id="IPR011032">
    <property type="entry name" value="GroES-like_sf"/>
</dbReference>
<dbReference type="Proteomes" id="UP000014018">
    <property type="component" value="Unassembled WGS sequence"/>
</dbReference>
<accession>A0A9W5UZU0</accession>
<dbReference type="Pfam" id="PF08240">
    <property type="entry name" value="ADH_N"/>
    <property type="match status" value="1"/>
</dbReference>
<evidence type="ECO:0000313" key="6">
    <source>
        <dbReference type="Proteomes" id="UP000014018"/>
    </source>
</evidence>
<dbReference type="Gene3D" id="3.90.180.10">
    <property type="entry name" value="Medium-chain alcohol dehydrogenases, catalytic domain"/>
    <property type="match status" value="1"/>
</dbReference>
<dbReference type="SUPFAM" id="SSF50129">
    <property type="entry name" value="GroES-like"/>
    <property type="match status" value="1"/>
</dbReference>
<keyword evidence="3" id="KW-0862">Zinc</keyword>
<dbReference type="InterPro" id="IPR013149">
    <property type="entry name" value="ADH-like_C"/>
</dbReference>
<keyword evidence="3" id="KW-0560">Oxidoreductase</keyword>
<feature type="domain" description="Enoyl reductase (ER)" evidence="4">
    <location>
        <begin position="13"/>
        <end position="333"/>
    </location>
</feature>
<dbReference type="RefSeq" id="WP_016111878.1">
    <property type="nucleotide sequence ID" value="NZ_KB976193.1"/>
</dbReference>
<dbReference type="EMBL" id="AHFB01000111">
    <property type="protein sequence ID" value="EOO27173.1"/>
    <property type="molecule type" value="Genomic_DNA"/>
</dbReference>
<dbReference type="InterPro" id="IPR014182">
    <property type="entry name" value="ADH_Zn_typ-1"/>
</dbReference>